<evidence type="ECO:0000313" key="2">
    <source>
        <dbReference type="Proteomes" id="UP001058120"/>
    </source>
</evidence>
<gene>
    <name evidence="1" type="ORF">JBF11_04600</name>
</gene>
<sequence length="172" mass="20663">MRKKRQKVRRTSSPVALQDFCPELLKQYVKNPHQDILRQLWDNWDMVCPQEIIDLVKPYSYKGKVLYLGADNPLDLQETRMYYAELLERMNVFLEAYGLANYFERLEFSLIRGKKSLLEYKGIPKHLKNVFPPRPKRYGEKIDFHGMKSIERCYEAFCNRLDYEEKLKNTDN</sequence>
<dbReference type="Pfam" id="PF05258">
    <property type="entry name" value="DciA"/>
    <property type="match status" value="1"/>
</dbReference>
<evidence type="ECO:0000313" key="1">
    <source>
        <dbReference type="EMBL" id="UWX06590.1"/>
    </source>
</evidence>
<reference evidence="1" key="1">
    <citation type="submission" date="2020-12" db="EMBL/GenBank/DDBJ databases">
        <title>Taurinivorans muris gen. nov., sp. nov., fundamental and realized metabolic niche of a ubiquitous sulfidogenic bacterium in the murine intestine.</title>
        <authorList>
            <person name="Ye H."/>
            <person name="Hanson B.T."/>
            <person name="Loy A."/>
        </authorList>
    </citation>
    <scope>NUCLEOTIDE SEQUENCE</scope>
    <source>
        <strain evidence="1">LT0009</strain>
    </source>
</reference>
<protein>
    <submittedName>
        <fullName evidence="1">DUF721 domain-containing protein</fullName>
    </submittedName>
</protein>
<dbReference type="EMBL" id="CP065938">
    <property type="protein sequence ID" value="UWX06590.1"/>
    <property type="molecule type" value="Genomic_DNA"/>
</dbReference>
<name>A0ABY5Y311_9BACT</name>
<dbReference type="RefSeq" id="WP_334316200.1">
    <property type="nucleotide sequence ID" value="NZ_CP065938.1"/>
</dbReference>
<keyword evidence="2" id="KW-1185">Reference proteome</keyword>
<accession>A0ABY5Y311</accession>
<dbReference type="Proteomes" id="UP001058120">
    <property type="component" value="Chromosome"/>
</dbReference>
<organism evidence="1 2">
    <name type="scientific">Taurinivorans muris</name>
    <dbReference type="NCBI Taxonomy" id="2787751"/>
    <lineage>
        <taxon>Bacteria</taxon>
        <taxon>Pseudomonadati</taxon>
        <taxon>Thermodesulfobacteriota</taxon>
        <taxon>Desulfovibrionia</taxon>
        <taxon>Desulfovibrionales</taxon>
        <taxon>Desulfovibrionaceae</taxon>
        <taxon>Taurinivorans</taxon>
    </lineage>
</organism>
<proteinExistence type="predicted"/>
<dbReference type="InterPro" id="IPR007922">
    <property type="entry name" value="DciA-like"/>
</dbReference>